<accession>M9MGG8</accession>
<dbReference type="AlphaFoldDB" id="M9MGG8"/>
<proteinExistence type="predicted"/>
<organism evidence="3 4">
    <name type="scientific">Pseudozyma antarctica (strain T-34)</name>
    <name type="common">Yeast</name>
    <name type="synonym">Candida antarctica</name>
    <dbReference type="NCBI Taxonomy" id="1151754"/>
    <lineage>
        <taxon>Eukaryota</taxon>
        <taxon>Fungi</taxon>
        <taxon>Dikarya</taxon>
        <taxon>Basidiomycota</taxon>
        <taxon>Ustilaginomycotina</taxon>
        <taxon>Ustilaginomycetes</taxon>
        <taxon>Ustilaginales</taxon>
        <taxon>Ustilaginaceae</taxon>
        <taxon>Moesziomyces</taxon>
    </lineage>
</organism>
<evidence type="ECO:0000256" key="1">
    <source>
        <dbReference type="SAM" id="MobiDB-lite"/>
    </source>
</evidence>
<evidence type="ECO:0000256" key="2">
    <source>
        <dbReference type="SAM" id="Phobius"/>
    </source>
</evidence>
<feature type="transmembrane region" description="Helical" evidence="2">
    <location>
        <begin position="40"/>
        <end position="58"/>
    </location>
</feature>
<dbReference type="EMBL" id="DF196790">
    <property type="protein sequence ID" value="GAC77038.1"/>
    <property type="molecule type" value="Genomic_DNA"/>
</dbReference>
<feature type="compositionally biased region" description="Polar residues" evidence="1">
    <location>
        <begin position="1"/>
        <end position="10"/>
    </location>
</feature>
<evidence type="ECO:0000313" key="4">
    <source>
        <dbReference type="Proteomes" id="UP000011976"/>
    </source>
</evidence>
<evidence type="ECO:0000313" key="3">
    <source>
        <dbReference type="EMBL" id="GAC77038.1"/>
    </source>
</evidence>
<feature type="region of interest" description="Disordered" evidence="1">
    <location>
        <begin position="299"/>
        <end position="329"/>
    </location>
</feature>
<feature type="region of interest" description="Disordered" evidence="1">
    <location>
        <begin position="1"/>
        <end position="20"/>
    </location>
</feature>
<keyword evidence="2" id="KW-0472">Membrane</keyword>
<name>M9MGG8_PSEA3</name>
<feature type="region of interest" description="Disordered" evidence="1">
    <location>
        <begin position="442"/>
        <end position="465"/>
    </location>
</feature>
<feature type="region of interest" description="Disordered" evidence="1">
    <location>
        <begin position="713"/>
        <end position="774"/>
    </location>
</feature>
<protein>
    <submittedName>
        <fullName evidence="3">Uncharacterized protein</fullName>
    </submittedName>
</protein>
<dbReference type="Proteomes" id="UP000011976">
    <property type="component" value="Unassembled WGS sequence"/>
</dbReference>
<feature type="region of interest" description="Disordered" evidence="1">
    <location>
        <begin position="656"/>
        <end position="676"/>
    </location>
</feature>
<feature type="transmembrane region" description="Helical" evidence="2">
    <location>
        <begin position="136"/>
        <end position="157"/>
    </location>
</feature>
<dbReference type="OrthoDB" id="2126185at2759"/>
<gene>
    <name evidence="3" type="ORF">PANT_24c00017</name>
</gene>
<keyword evidence="2" id="KW-1133">Transmembrane helix</keyword>
<keyword evidence="2" id="KW-0812">Transmembrane</keyword>
<sequence length="774" mass="86941">MSAATPSSMPSFGDRHLAPTMSPHDPSLRSLMGSLFEPNFLILVTYLAINLYLAFRVIRLATRRHGELRTTPPESGELGLLNEHGDMSFERCMQAHDTLFHPEQHRRHRRFDTRAADTLIRIATWAFKSDAARAKLLFCLLALLSLGSTWYYMIAFLRHSYASYLERCHLTGYLLPPEPPAFRLDAPHLLAPAVHLRLLRISQWLGSLSLFKEAWMEVIRDAPAWWWSSEICIVTVGAWALFLRHESKRLRMPHVWIVMALGQLVAISFALNLFQLAVVYRLDTRDLLAARADKVHKPKHRVIEPLDQSPSPSPEPSPEDDPDAGPFRVMMVGPERQRPYFASREGLPPTPRDSPDPDMRVISTNVTLQRKPLPPVPTLMDKVGRILQRCIPERIGLPVFVLAGLSSVLQHPDSFTKVMIMHLFPLLISLYPAYDQFGVAEHGPRSRPRSRFGSNVGHSPSPPPTMLLTKKQALRKLLARSNPDVRALQDPKTFYLGLGLASVVLRAWLTSSCFSQTKDDGWTLQRAWRTLKLLFPTTFLRHPAQGSISSDHVCVALSVAAFVLVESGVWLWKAARASPSAAWGEPWDFEPEIDDDAMDMPNPETLRLDEADRSWIETQARVVVGLLMLSPLLGGSATLSLYLALRCDWVEQDRRKRDRDDQNMLRGSPDRDRDGLELYEETEEVRLVENTEGERYVELRKIKIKVARPGHAAAAAREENEGGAAGGAAAGADTPPSDDGGWGAGADMTPPPEQPARRTPPVRHRHPPQRYGDD</sequence>
<feature type="transmembrane region" description="Helical" evidence="2">
    <location>
        <begin position="255"/>
        <end position="280"/>
    </location>
</feature>
<feature type="transmembrane region" description="Helical" evidence="2">
    <location>
        <begin position="224"/>
        <end position="243"/>
    </location>
</feature>
<reference evidence="4" key="1">
    <citation type="journal article" date="2013" name="Genome Announc.">
        <title>Genome sequence of the basidiomycetous yeast Pseudozyma antarctica T-34, a producer of the glycolipid biosurfactants mannosylerythritol lipids.</title>
        <authorList>
            <person name="Morita T."/>
            <person name="Koike H."/>
            <person name="Koyama Y."/>
            <person name="Hagiwara H."/>
            <person name="Ito E."/>
            <person name="Fukuoka T."/>
            <person name="Imura T."/>
            <person name="Machida M."/>
            <person name="Kitamoto D."/>
        </authorList>
    </citation>
    <scope>NUCLEOTIDE SEQUENCE [LARGE SCALE GENOMIC DNA]</scope>
    <source>
        <strain evidence="4">T-34</strain>
    </source>
</reference>